<keyword evidence="4" id="KW-1003">Cell membrane</keyword>
<accession>A0ABX2ELR6</accession>
<keyword evidence="2 4" id="KW-0456">Lyase</keyword>
<dbReference type="InterPro" id="IPR012997">
    <property type="entry name" value="RplA"/>
</dbReference>
<evidence type="ECO:0000256" key="4">
    <source>
        <dbReference type="HAMAP-Rule" id="MF_02071"/>
    </source>
</evidence>
<feature type="compositionally biased region" description="Pro residues" evidence="6">
    <location>
        <begin position="30"/>
        <end position="42"/>
    </location>
</feature>
<evidence type="ECO:0000256" key="6">
    <source>
        <dbReference type="SAM" id="MobiDB-lite"/>
    </source>
</evidence>
<evidence type="ECO:0000256" key="3">
    <source>
        <dbReference type="ARBA" id="ARBA00023316"/>
    </source>
</evidence>
<dbReference type="RefSeq" id="WP_173126624.1">
    <property type="nucleotide sequence ID" value="NZ_JABRWJ010000006.1"/>
</dbReference>
<dbReference type="NCBIfam" id="TIGR00413">
    <property type="entry name" value="rlpA"/>
    <property type="match status" value="1"/>
</dbReference>
<dbReference type="Pfam" id="PF05036">
    <property type="entry name" value="SPOR"/>
    <property type="match status" value="1"/>
</dbReference>
<evidence type="ECO:0000256" key="5">
    <source>
        <dbReference type="RuleBase" id="RU003495"/>
    </source>
</evidence>
<dbReference type="HAMAP" id="MF_02071">
    <property type="entry name" value="RlpA"/>
    <property type="match status" value="1"/>
</dbReference>
<comment type="similarity">
    <text evidence="4 5">Belongs to the RlpA family.</text>
</comment>
<feature type="region of interest" description="Disordered" evidence="6">
    <location>
        <begin position="30"/>
        <end position="95"/>
    </location>
</feature>
<comment type="caution">
    <text evidence="9">The sequence shown here is derived from an EMBL/GenBank/DDBJ whole genome shotgun (WGS) entry which is preliminary data.</text>
</comment>
<dbReference type="Gene3D" id="3.30.70.1070">
    <property type="entry name" value="Sporulation related repeat"/>
    <property type="match status" value="1"/>
</dbReference>
<evidence type="ECO:0000313" key="10">
    <source>
        <dbReference type="Proteomes" id="UP000737171"/>
    </source>
</evidence>
<name>A0ABX2ELR6_9BURK</name>
<evidence type="ECO:0000256" key="7">
    <source>
        <dbReference type="SAM" id="SignalP"/>
    </source>
</evidence>
<dbReference type="InterPro" id="IPR007730">
    <property type="entry name" value="SPOR-like_dom"/>
</dbReference>
<dbReference type="SUPFAM" id="SSF50685">
    <property type="entry name" value="Barwin-like endoglucanases"/>
    <property type="match status" value="1"/>
</dbReference>
<dbReference type="InterPro" id="IPR036908">
    <property type="entry name" value="RlpA-like_sf"/>
</dbReference>
<evidence type="ECO:0000256" key="1">
    <source>
        <dbReference type="ARBA" id="ARBA00022729"/>
    </source>
</evidence>
<keyword evidence="4" id="KW-0449">Lipoprotein</keyword>
<keyword evidence="4" id="KW-0472">Membrane</keyword>
<keyword evidence="10" id="KW-1185">Reference proteome</keyword>
<dbReference type="PANTHER" id="PTHR34183:SF1">
    <property type="entry name" value="ENDOLYTIC PEPTIDOGLYCAN TRANSGLYCOSYLASE RLPA"/>
    <property type="match status" value="1"/>
</dbReference>
<organism evidence="9 10">
    <name type="scientific">Pseudaquabacterium terrae</name>
    <dbReference type="NCBI Taxonomy" id="2732868"/>
    <lineage>
        <taxon>Bacteria</taxon>
        <taxon>Pseudomonadati</taxon>
        <taxon>Pseudomonadota</taxon>
        <taxon>Betaproteobacteria</taxon>
        <taxon>Burkholderiales</taxon>
        <taxon>Sphaerotilaceae</taxon>
        <taxon>Pseudaquabacterium</taxon>
    </lineage>
</organism>
<evidence type="ECO:0000313" key="9">
    <source>
        <dbReference type="EMBL" id="NRF69548.1"/>
    </source>
</evidence>
<dbReference type="EMBL" id="JABRWJ010000006">
    <property type="protein sequence ID" value="NRF69548.1"/>
    <property type="molecule type" value="Genomic_DNA"/>
</dbReference>
<dbReference type="InterPro" id="IPR036680">
    <property type="entry name" value="SPOR-like_sf"/>
</dbReference>
<reference evidence="9 10" key="1">
    <citation type="submission" date="2020-05" db="EMBL/GenBank/DDBJ databases">
        <title>Aquincola sp. isolate from soil.</title>
        <authorList>
            <person name="Han J."/>
            <person name="Kim D.-U."/>
        </authorList>
    </citation>
    <scope>NUCLEOTIDE SEQUENCE [LARGE SCALE GENOMIC DNA]</scope>
    <source>
        <strain evidence="9 10">S2</strain>
    </source>
</reference>
<keyword evidence="4" id="KW-0564">Palmitate</keyword>
<keyword evidence="1 7" id="KW-0732">Signal</keyword>
<dbReference type="SUPFAM" id="SSF110997">
    <property type="entry name" value="Sporulation related repeat"/>
    <property type="match status" value="1"/>
</dbReference>
<dbReference type="EC" id="4.2.2.-" evidence="4"/>
<dbReference type="Gene3D" id="2.40.40.10">
    <property type="entry name" value="RlpA-like domain"/>
    <property type="match status" value="1"/>
</dbReference>
<dbReference type="PROSITE" id="PS51257">
    <property type="entry name" value="PROKAR_LIPOPROTEIN"/>
    <property type="match status" value="1"/>
</dbReference>
<comment type="function">
    <text evidence="4">Lytic transglycosylase with a strong preference for naked glycan strands that lack stem peptides.</text>
</comment>
<evidence type="ECO:0000259" key="8">
    <source>
        <dbReference type="PROSITE" id="PS51724"/>
    </source>
</evidence>
<sequence>MPWQSVRSHGCVCGVAVLVALLAGCASGPAPKPGPGVSPPSAPGAARDDRDGPGPEPPPDLHRVPDAEPRLETPRSGGPNKPYEMLGQSYEPAKGDPALVERGLASWYGRKFHGRPTASGETYNMYAMSAAHKTMPIPSYARVRNPANGREVIVRINDRGPFHRGRIVDLSYTAALKLGVLNGIAPVELERITYEAIRTGSWRRAEADTALAAAVPPPNDTVPATAAVAPDIRPAQEMAAATPASTTALTPAARGFWLQLGAFRQREGALELQREVQRRVDWLAPLLAVFGERSLHRLQAGPYTSRDEANQVAERLREVLQLLPLIVERR</sequence>
<dbReference type="PROSITE" id="PS51724">
    <property type="entry name" value="SPOR"/>
    <property type="match status" value="1"/>
</dbReference>
<feature type="chain" id="PRO_5046404005" description="Endolytic peptidoglycan transglycosylase RlpA" evidence="7">
    <location>
        <begin position="29"/>
        <end position="330"/>
    </location>
</feature>
<dbReference type="CDD" id="cd22268">
    <property type="entry name" value="DPBB_RlpA-like"/>
    <property type="match status" value="1"/>
</dbReference>
<comment type="subcellular location">
    <subcellularLocation>
        <location evidence="4">Cell membrane</location>
        <topology evidence="4">Lipid-anchor</topology>
    </subcellularLocation>
</comment>
<feature type="signal peptide" evidence="7">
    <location>
        <begin position="1"/>
        <end position="28"/>
    </location>
</feature>
<dbReference type="InterPro" id="IPR009009">
    <property type="entry name" value="RlpA-like_DPBB"/>
</dbReference>
<evidence type="ECO:0000256" key="2">
    <source>
        <dbReference type="ARBA" id="ARBA00023239"/>
    </source>
</evidence>
<proteinExistence type="inferred from homology"/>
<dbReference type="Pfam" id="PF03330">
    <property type="entry name" value="DPBB_1"/>
    <property type="match status" value="1"/>
</dbReference>
<protein>
    <recommendedName>
        <fullName evidence="4">Endolytic peptidoglycan transglycosylase RlpA</fullName>
        <ecNumber evidence="4">4.2.2.-</ecNumber>
    </recommendedName>
</protein>
<keyword evidence="3 4" id="KW-0961">Cell wall biogenesis/degradation</keyword>
<dbReference type="PANTHER" id="PTHR34183">
    <property type="entry name" value="ENDOLYTIC PEPTIDOGLYCAN TRANSGLYCOSYLASE RLPA"/>
    <property type="match status" value="1"/>
</dbReference>
<gene>
    <name evidence="4" type="primary">rlpA</name>
    <name evidence="9" type="ORF">HLB44_21325</name>
</gene>
<dbReference type="InterPro" id="IPR034718">
    <property type="entry name" value="RlpA"/>
</dbReference>
<dbReference type="Proteomes" id="UP000737171">
    <property type="component" value="Unassembled WGS sequence"/>
</dbReference>
<feature type="domain" description="SPOR" evidence="8">
    <location>
        <begin position="250"/>
        <end position="329"/>
    </location>
</feature>
<feature type="compositionally biased region" description="Basic and acidic residues" evidence="6">
    <location>
        <begin position="46"/>
        <end position="73"/>
    </location>
</feature>